<evidence type="ECO:0000256" key="1">
    <source>
        <dbReference type="ARBA" id="ARBA00004141"/>
    </source>
</evidence>
<feature type="transmembrane region" description="Helical" evidence="5">
    <location>
        <begin position="121"/>
        <end position="141"/>
    </location>
</feature>
<keyword evidence="3 5" id="KW-1133">Transmembrane helix</keyword>
<keyword evidence="7" id="KW-0436">Ligase</keyword>
<feature type="transmembrane region" description="Helical" evidence="5">
    <location>
        <begin position="303"/>
        <end position="320"/>
    </location>
</feature>
<feature type="transmembrane region" description="Helical" evidence="5">
    <location>
        <begin position="147"/>
        <end position="165"/>
    </location>
</feature>
<feature type="transmembrane region" description="Helical" evidence="5">
    <location>
        <begin position="20"/>
        <end position="39"/>
    </location>
</feature>
<feature type="transmembrane region" description="Helical" evidence="5">
    <location>
        <begin position="235"/>
        <end position="252"/>
    </location>
</feature>
<dbReference type="GO" id="GO:0016020">
    <property type="term" value="C:membrane"/>
    <property type="evidence" value="ECO:0007669"/>
    <property type="project" value="UniProtKB-SubCell"/>
</dbReference>
<feature type="transmembrane region" description="Helical" evidence="5">
    <location>
        <begin position="66"/>
        <end position="84"/>
    </location>
</feature>
<keyword evidence="2 5" id="KW-0812">Transmembrane</keyword>
<organism evidence="7 8">
    <name type="scientific">Salmonirosea aquatica</name>
    <dbReference type="NCBI Taxonomy" id="2654236"/>
    <lineage>
        <taxon>Bacteria</taxon>
        <taxon>Pseudomonadati</taxon>
        <taxon>Bacteroidota</taxon>
        <taxon>Cytophagia</taxon>
        <taxon>Cytophagales</taxon>
        <taxon>Spirosomataceae</taxon>
        <taxon>Salmonirosea</taxon>
    </lineage>
</organism>
<evidence type="ECO:0000259" key="6">
    <source>
        <dbReference type="Pfam" id="PF04932"/>
    </source>
</evidence>
<dbReference type="InterPro" id="IPR051533">
    <property type="entry name" value="WaaL-like"/>
</dbReference>
<feature type="domain" description="O-antigen ligase-related" evidence="6">
    <location>
        <begin position="270"/>
        <end position="405"/>
    </location>
</feature>
<accession>A0A7C9F707</accession>
<feature type="transmembrane region" description="Helical" evidence="5">
    <location>
        <begin position="264"/>
        <end position="297"/>
    </location>
</feature>
<reference evidence="7 8" key="1">
    <citation type="submission" date="2019-10" db="EMBL/GenBank/DDBJ databases">
        <title>Draft Genome Sequence of Cytophagaceae sp. SJW1-29.</title>
        <authorList>
            <person name="Choi A."/>
        </authorList>
    </citation>
    <scope>NUCLEOTIDE SEQUENCE [LARGE SCALE GENOMIC DNA]</scope>
    <source>
        <strain evidence="7 8">SJW1-29</strain>
    </source>
</reference>
<dbReference type="AlphaFoldDB" id="A0A7C9F707"/>
<gene>
    <name evidence="7" type="ORF">GBK04_01770</name>
</gene>
<dbReference type="Pfam" id="PF04932">
    <property type="entry name" value="Wzy_C"/>
    <property type="match status" value="1"/>
</dbReference>
<comment type="subcellular location">
    <subcellularLocation>
        <location evidence="1">Membrane</location>
        <topology evidence="1">Multi-pass membrane protein</topology>
    </subcellularLocation>
</comment>
<protein>
    <submittedName>
        <fullName evidence="7">O-antigen ligase domain-containing protein</fullName>
    </submittedName>
</protein>
<feature type="transmembrane region" description="Helical" evidence="5">
    <location>
        <begin position="397"/>
        <end position="416"/>
    </location>
</feature>
<dbReference type="PANTHER" id="PTHR37422">
    <property type="entry name" value="TEICHURONIC ACID BIOSYNTHESIS PROTEIN TUAE"/>
    <property type="match status" value="1"/>
</dbReference>
<dbReference type="Proteomes" id="UP000479293">
    <property type="component" value="Unassembled WGS sequence"/>
</dbReference>
<dbReference type="PANTHER" id="PTHR37422:SF13">
    <property type="entry name" value="LIPOPOLYSACCHARIDE BIOSYNTHESIS PROTEIN PA4999-RELATED"/>
    <property type="match status" value="1"/>
</dbReference>
<feature type="transmembrane region" description="Helical" evidence="5">
    <location>
        <begin position="177"/>
        <end position="194"/>
    </location>
</feature>
<evidence type="ECO:0000256" key="5">
    <source>
        <dbReference type="SAM" id="Phobius"/>
    </source>
</evidence>
<evidence type="ECO:0000256" key="3">
    <source>
        <dbReference type="ARBA" id="ARBA00022989"/>
    </source>
</evidence>
<sequence length="486" mass="54043">MNLKAYLVRTLWDEKLRNPLGLGLLAVLAGGVALLVGFYGVLPGLLLMAAMVALPTVYAIVAYPKFGIVVLLITAYFLFFFLRLGLNFPIGTLMDAMEWLLILGMILTFRNTTDRTVFKSPVAMMIMVWVGYTVLQVANPWAESRMAWLYTVRTVGAVTLMYYVFVYRIDSIAYLRLLVRLWVVLAFLGALYGFKQEYLGFAAAEFQEMSSDPLMVSLLYIDGHWRKYSVFSDPVTFSYNMVLAFFICLSLIRAKASLAANGLLIAVGGLCIMAMLFSATRGAYVLIPAGLTLFFILQFSKKILWLALASVFVLGVLITIPTSNPTLYRFQSAFKPSDDASFNLRAQNQKRIQPYILSHPMGGGLGATGAWGVRFAPNSYLASFPPDSGYMRIAAEMGWIGLLLFGILLFLILKTGIDTFYLLRNRELKSYCLAMTVAVFVLGIGSYPQEAIVQFPSNILFYLAAAIIQCTQKLDYPTPDLLSNDS</sequence>
<keyword evidence="4 5" id="KW-0472">Membrane</keyword>
<comment type="caution">
    <text evidence="7">The sequence shown here is derived from an EMBL/GenBank/DDBJ whole genome shotgun (WGS) entry which is preliminary data.</text>
</comment>
<dbReference type="InterPro" id="IPR007016">
    <property type="entry name" value="O-antigen_ligase-rel_domated"/>
</dbReference>
<feature type="transmembrane region" description="Helical" evidence="5">
    <location>
        <begin position="90"/>
        <end position="109"/>
    </location>
</feature>
<dbReference type="GO" id="GO:0016874">
    <property type="term" value="F:ligase activity"/>
    <property type="evidence" value="ECO:0007669"/>
    <property type="project" value="UniProtKB-KW"/>
</dbReference>
<evidence type="ECO:0000313" key="8">
    <source>
        <dbReference type="Proteomes" id="UP000479293"/>
    </source>
</evidence>
<feature type="transmembrane region" description="Helical" evidence="5">
    <location>
        <begin position="355"/>
        <end position="377"/>
    </location>
</feature>
<keyword evidence="8" id="KW-1185">Reference proteome</keyword>
<evidence type="ECO:0000256" key="2">
    <source>
        <dbReference type="ARBA" id="ARBA00022692"/>
    </source>
</evidence>
<dbReference type="RefSeq" id="WP_152756325.1">
    <property type="nucleotide sequence ID" value="NZ_WHLY01000002.1"/>
</dbReference>
<name>A0A7C9F707_9BACT</name>
<evidence type="ECO:0000256" key="4">
    <source>
        <dbReference type="ARBA" id="ARBA00023136"/>
    </source>
</evidence>
<feature type="transmembrane region" description="Helical" evidence="5">
    <location>
        <begin position="428"/>
        <end position="445"/>
    </location>
</feature>
<evidence type="ECO:0000313" key="7">
    <source>
        <dbReference type="EMBL" id="MPR32104.1"/>
    </source>
</evidence>
<dbReference type="EMBL" id="WHLY01000002">
    <property type="protein sequence ID" value="MPR32104.1"/>
    <property type="molecule type" value="Genomic_DNA"/>
</dbReference>
<proteinExistence type="predicted"/>